<keyword evidence="3 5" id="KW-1005">Bacterial flagellum biogenesis</keyword>
<keyword evidence="9" id="KW-1185">Reference proteome</keyword>
<evidence type="ECO:0000259" key="7">
    <source>
        <dbReference type="Pfam" id="PF13861"/>
    </source>
</evidence>
<dbReference type="Pfam" id="PF13861">
    <property type="entry name" value="FLgD_tudor"/>
    <property type="match status" value="1"/>
</dbReference>
<dbReference type="AlphaFoldDB" id="A0A4R1HHI9"/>
<dbReference type="InterPro" id="IPR025965">
    <property type="entry name" value="FlgD/Vpr_Ig-like"/>
</dbReference>
<sequence length="223" mass="23805">MIDSQNGIPGVEFRSVQDLNKESTRKELGQEEFLKLMTTQLQNQDPFKPMENGDFLAQIAQFSTVEGIGNLNTGFEELSSSLVSNQALQASNLIGRSVLAPTGVASLDQGGTIRGTAQIPAASSDVTVSVFDQAGQVVRRINLGSQAAGDVEFQWDGLRDDGQYATPGNYFVSAEASVDGRNEAVETLLASEVRSVTLSNSGGLLLDLDGIGSMDFNEVRQIL</sequence>
<protein>
    <recommendedName>
        <fullName evidence="2 5">Basal-body rod modification protein FlgD</fullName>
    </recommendedName>
</protein>
<evidence type="ECO:0000256" key="1">
    <source>
        <dbReference type="ARBA" id="ARBA00010577"/>
    </source>
</evidence>
<organism evidence="8 9">
    <name type="scientific">Thiogranum longum</name>
    <dbReference type="NCBI Taxonomy" id="1537524"/>
    <lineage>
        <taxon>Bacteria</taxon>
        <taxon>Pseudomonadati</taxon>
        <taxon>Pseudomonadota</taxon>
        <taxon>Gammaproteobacteria</taxon>
        <taxon>Chromatiales</taxon>
        <taxon>Ectothiorhodospiraceae</taxon>
        <taxon>Thiogranum</taxon>
    </lineage>
</organism>
<dbReference type="InterPro" id="IPR005648">
    <property type="entry name" value="FlgD"/>
</dbReference>
<dbReference type="RefSeq" id="WP_132973044.1">
    <property type="nucleotide sequence ID" value="NZ_SMFX01000001.1"/>
</dbReference>
<evidence type="ECO:0000256" key="5">
    <source>
        <dbReference type="RuleBase" id="RU362076"/>
    </source>
</evidence>
<evidence type="ECO:0000313" key="9">
    <source>
        <dbReference type="Proteomes" id="UP000295707"/>
    </source>
</evidence>
<dbReference type="Pfam" id="PF03963">
    <property type="entry name" value="FlgD"/>
    <property type="match status" value="1"/>
</dbReference>
<evidence type="ECO:0000313" key="8">
    <source>
        <dbReference type="EMBL" id="TCK18869.1"/>
    </source>
</evidence>
<reference evidence="8 9" key="1">
    <citation type="submission" date="2019-03" db="EMBL/GenBank/DDBJ databases">
        <title>Genomic Encyclopedia of Type Strains, Phase IV (KMG-IV): sequencing the most valuable type-strain genomes for metagenomic binning, comparative biology and taxonomic classification.</title>
        <authorList>
            <person name="Goeker M."/>
        </authorList>
    </citation>
    <scope>NUCLEOTIDE SEQUENCE [LARGE SCALE GENOMIC DNA]</scope>
    <source>
        <strain evidence="8 9">DSM 19610</strain>
    </source>
</reference>
<dbReference type="GO" id="GO:0044781">
    <property type="term" value="P:bacterial-type flagellum organization"/>
    <property type="evidence" value="ECO:0007669"/>
    <property type="project" value="UniProtKB-UniRule"/>
</dbReference>
<keyword evidence="8" id="KW-0282">Flagellum</keyword>
<dbReference type="InterPro" id="IPR025963">
    <property type="entry name" value="FLgD_Tudor"/>
</dbReference>
<dbReference type="Pfam" id="PF13860">
    <property type="entry name" value="FlgD_ig"/>
    <property type="match status" value="1"/>
</dbReference>
<evidence type="ECO:0000256" key="3">
    <source>
        <dbReference type="ARBA" id="ARBA00022795"/>
    </source>
</evidence>
<comment type="caution">
    <text evidence="8">The sequence shown here is derived from an EMBL/GenBank/DDBJ whole genome shotgun (WGS) entry which is preliminary data.</text>
</comment>
<evidence type="ECO:0000256" key="4">
    <source>
        <dbReference type="ARBA" id="ARBA00024746"/>
    </source>
</evidence>
<evidence type="ECO:0000259" key="6">
    <source>
        <dbReference type="Pfam" id="PF13860"/>
    </source>
</evidence>
<dbReference type="EMBL" id="SMFX01000001">
    <property type="protein sequence ID" value="TCK18869.1"/>
    <property type="molecule type" value="Genomic_DNA"/>
</dbReference>
<dbReference type="OrthoDB" id="9785233at2"/>
<comment type="similarity">
    <text evidence="1 5">Belongs to the FlgD family.</text>
</comment>
<keyword evidence="8" id="KW-0966">Cell projection</keyword>
<dbReference type="Gene3D" id="2.30.30.910">
    <property type="match status" value="1"/>
</dbReference>
<accession>A0A4R1HHI9</accession>
<evidence type="ECO:0000256" key="2">
    <source>
        <dbReference type="ARBA" id="ARBA00016013"/>
    </source>
</evidence>
<comment type="function">
    <text evidence="4 5">Required for flagellar hook formation. May act as a scaffolding protein.</text>
</comment>
<proteinExistence type="inferred from homology"/>
<keyword evidence="8" id="KW-0969">Cilium</keyword>
<dbReference type="Gene3D" id="2.60.40.4070">
    <property type="match status" value="1"/>
</dbReference>
<name>A0A4R1HHI9_9GAMM</name>
<feature type="domain" description="FlgD/Vpr Ig-like" evidence="6">
    <location>
        <begin position="108"/>
        <end position="177"/>
    </location>
</feature>
<dbReference type="Proteomes" id="UP000295707">
    <property type="component" value="Unassembled WGS sequence"/>
</dbReference>
<gene>
    <name evidence="8" type="ORF">DFR30_2154</name>
</gene>
<feature type="domain" description="FlgD Tudor-like" evidence="7">
    <location>
        <begin position="85"/>
        <end position="220"/>
    </location>
</feature>